<keyword evidence="3" id="KW-0969">Cilium</keyword>
<keyword evidence="4" id="KW-0175">Coiled coil</keyword>
<keyword evidence="2" id="KW-0963">Cytoplasm</keyword>
<evidence type="ECO:0000313" key="5">
    <source>
        <dbReference type="EMBL" id="KAK2164538.1"/>
    </source>
</evidence>
<organism evidence="5 6">
    <name type="scientific">Paralvinella palmiformis</name>
    <dbReference type="NCBI Taxonomy" id="53620"/>
    <lineage>
        <taxon>Eukaryota</taxon>
        <taxon>Metazoa</taxon>
        <taxon>Spiralia</taxon>
        <taxon>Lophotrochozoa</taxon>
        <taxon>Annelida</taxon>
        <taxon>Polychaeta</taxon>
        <taxon>Sedentaria</taxon>
        <taxon>Canalipalpata</taxon>
        <taxon>Terebellida</taxon>
        <taxon>Terebelliformia</taxon>
        <taxon>Alvinellidae</taxon>
        <taxon>Paralvinella</taxon>
    </lineage>
</organism>
<accession>A0AAD9K413</accession>
<evidence type="ECO:0000313" key="6">
    <source>
        <dbReference type="Proteomes" id="UP001208570"/>
    </source>
</evidence>
<dbReference type="EMBL" id="JAODUP010000062">
    <property type="protein sequence ID" value="KAK2164538.1"/>
    <property type="molecule type" value="Genomic_DNA"/>
</dbReference>
<sequence length="467" mass="54659">MQEGHSLAKACYFGPIVIEFAFRGWLPVFGSNDKFNSWRQTIHKMATYVKPATRYATSDWFTSNYTISTNAERQRNSSHDIRQEGRFLRNETDNKTKWDQLDSNTRLADRIDHIRKWKDILEKTLADLDKEIGDLSEAKEQTELALEAKNLPTEVNIENLVTREGRKDIDVVEDEVEDQLHKEKEVIEGIKKQLQTKIDESFEQLCVLQEARQQILADLQDKNIAHEIDVDQYNLTEESPTISFKPDPLRVPKGSTTPQQWEDFSRYNKERADAEMANSKRLREAIHHTLQQTENDLEAQHTATDYATRKRIHEFERAIDELNWQKQQTEEEIAELEEDIRRLNDAIRAKINPLKLAQTRLENRTYRPNVELCRDNPQYGLTDEVKQLEASKRALEEKLKQSQHALDGLEQNLHRINEDLQTKMNSLRLDQQCMAVREKLSPNRPQTSMERNKLLTGISRERSKILA</sequence>
<dbReference type="AlphaFoldDB" id="A0AAD9K413"/>
<name>A0AAD9K413_9ANNE</name>
<gene>
    <name evidence="5" type="ORF">LSH36_62g04053</name>
</gene>
<dbReference type="PANTHER" id="PTHR19960:SF7">
    <property type="entry name" value="TEKTIN"/>
    <property type="match status" value="1"/>
</dbReference>
<evidence type="ECO:0000256" key="4">
    <source>
        <dbReference type="SAM" id="Coils"/>
    </source>
</evidence>
<keyword evidence="6" id="KW-1185">Reference proteome</keyword>
<comment type="subcellular location">
    <subcellularLocation>
        <location evidence="3">Cytoplasm</location>
        <location evidence="3">Cytoskeleton</location>
        <location evidence="3">Cilium axoneme</location>
    </subcellularLocation>
</comment>
<dbReference type="Pfam" id="PF03148">
    <property type="entry name" value="Tektin"/>
    <property type="match status" value="1"/>
</dbReference>
<comment type="similarity">
    <text evidence="1 3">Belongs to the tektin family.</text>
</comment>
<proteinExistence type="inferred from homology"/>
<comment type="caution">
    <text evidence="5">The sequence shown here is derived from an EMBL/GenBank/DDBJ whole genome shotgun (WGS) entry which is preliminary data.</text>
</comment>
<dbReference type="GO" id="GO:0005634">
    <property type="term" value="C:nucleus"/>
    <property type="evidence" value="ECO:0007669"/>
    <property type="project" value="TreeGrafter"/>
</dbReference>
<dbReference type="PRINTS" id="PR00511">
    <property type="entry name" value="TEKTIN"/>
</dbReference>
<reference evidence="5" key="1">
    <citation type="journal article" date="2023" name="Mol. Biol. Evol.">
        <title>Third-Generation Sequencing Reveals the Adaptive Role of the Epigenome in Three Deep-Sea Polychaetes.</title>
        <authorList>
            <person name="Perez M."/>
            <person name="Aroh O."/>
            <person name="Sun Y."/>
            <person name="Lan Y."/>
            <person name="Juniper S.K."/>
            <person name="Young C.R."/>
            <person name="Angers B."/>
            <person name="Qian P.Y."/>
        </authorList>
    </citation>
    <scope>NUCLEOTIDE SEQUENCE</scope>
    <source>
        <strain evidence="5">P08H-3</strain>
    </source>
</reference>
<protein>
    <recommendedName>
        <fullName evidence="3">Tektin</fullName>
    </recommendedName>
</protein>
<dbReference type="InterPro" id="IPR048256">
    <property type="entry name" value="Tektin-like"/>
</dbReference>
<dbReference type="GO" id="GO:0005930">
    <property type="term" value="C:axoneme"/>
    <property type="evidence" value="ECO:0007669"/>
    <property type="project" value="UniProtKB-SubCell"/>
</dbReference>
<feature type="coiled-coil region" evidence="4">
    <location>
        <begin position="118"/>
        <end position="145"/>
    </location>
</feature>
<feature type="coiled-coil region" evidence="4">
    <location>
        <begin position="312"/>
        <end position="346"/>
    </location>
</feature>
<keyword evidence="3" id="KW-0282">Flagellum</keyword>
<evidence type="ECO:0000256" key="3">
    <source>
        <dbReference type="RuleBase" id="RU367040"/>
    </source>
</evidence>
<dbReference type="PANTHER" id="PTHR19960">
    <property type="entry name" value="TEKTIN"/>
    <property type="match status" value="1"/>
</dbReference>
<dbReference type="GO" id="GO:0015630">
    <property type="term" value="C:microtubule cytoskeleton"/>
    <property type="evidence" value="ECO:0007669"/>
    <property type="project" value="UniProtKB-UniRule"/>
</dbReference>
<evidence type="ECO:0000256" key="2">
    <source>
        <dbReference type="ARBA" id="ARBA00022490"/>
    </source>
</evidence>
<dbReference type="InterPro" id="IPR000435">
    <property type="entry name" value="Tektins"/>
</dbReference>
<dbReference type="Proteomes" id="UP001208570">
    <property type="component" value="Unassembled WGS sequence"/>
</dbReference>
<keyword evidence="3" id="KW-0966">Cell projection</keyword>
<dbReference type="GO" id="GO:0060294">
    <property type="term" value="P:cilium movement involved in cell motility"/>
    <property type="evidence" value="ECO:0007669"/>
    <property type="project" value="UniProtKB-UniRule"/>
</dbReference>
<feature type="coiled-coil region" evidence="4">
    <location>
        <begin position="378"/>
        <end position="426"/>
    </location>
</feature>
<evidence type="ECO:0000256" key="1">
    <source>
        <dbReference type="ARBA" id="ARBA00007209"/>
    </source>
</evidence>
<dbReference type="GO" id="GO:0060271">
    <property type="term" value="P:cilium assembly"/>
    <property type="evidence" value="ECO:0007669"/>
    <property type="project" value="UniProtKB-UniRule"/>
</dbReference>